<sequence length="471" mass="52895">MPYLGPKSFDTAPLTTNNLAYLNNKLLESQHPCSSASSSLISSPEEGTLSISTPLSTISSAGSTTDFIRSSSDREDDLNINDDTTVIFGHDNASSSSMSTITELKPNLLKKKSGELVKSSLKLPSLQRSNSMPNAKSVRFANRLEDIKFFDKLEKPTAVSAGTSPLGSPSLVPSWGFQGSSEEDESDSDLENHDSWEITYNDVPYNSNFLNFSKFNANKPIILESLKLNSVKDSLIGFVFVRNLGYEKKILLKLTFDNWKSFVEIDNANYISSNHIFRYSSSEASYDKFSFIIKLRDLCHYKSQLDLSFCIKYEVNKTEYWDNNNMQNYTVSLRKIEKSNYSYKSPRDLTDLDDIKFRLKTNLNFNDSFSSPSYFGFEPRNSKQYLLRKVNSDTSIPTLKGITANSTFVASKTTPKKNQSVSAFTGSQSSRPPHDPLYNKIIENYCFFGSNSHHLQNPDPVAGYADSFCLS</sequence>
<reference evidence="2" key="2">
    <citation type="submission" date="2021-01" db="EMBL/GenBank/DDBJ databases">
        <authorList>
            <person name="Schikora-Tamarit M.A."/>
        </authorList>
    </citation>
    <scope>NUCLEOTIDE SEQUENCE</scope>
    <source>
        <strain evidence="2">CBS6075</strain>
    </source>
</reference>
<dbReference type="GO" id="GO:0000164">
    <property type="term" value="C:protein phosphatase type 1 complex"/>
    <property type="evidence" value="ECO:0007669"/>
    <property type="project" value="TreeGrafter"/>
</dbReference>
<organism evidence="2 3">
    <name type="scientific">Ogataea philodendri</name>
    <dbReference type="NCBI Taxonomy" id="1378263"/>
    <lineage>
        <taxon>Eukaryota</taxon>
        <taxon>Fungi</taxon>
        <taxon>Dikarya</taxon>
        <taxon>Ascomycota</taxon>
        <taxon>Saccharomycotina</taxon>
        <taxon>Pichiomycetes</taxon>
        <taxon>Pichiales</taxon>
        <taxon>Pichiaceae</taxon>
        <taxon>Ogataea</taxon>
    </lineage>
</organism>
<dbReference type="GO" id="GO:0008157">
    <property type="term" value="F:protein phosphatase 1 binding"/>
    <property type="evidence" value="ECO:0007669"/>
    <property type="project" value="TreeGrafter"/>
</dbReference>
<dbReference type="GeneID" id="70235025"/>
<keyword evidence="3" id="KW-1185">Reference proteome</keyword>
<dbReference type="AlphaFoldDB" id="A0A9P8P9Y3"/>
<dbReference type="GO" id="GO:2001069">
    <property type="term" value="F:glycogen binding"/>
    <property type="evidence" value="ECO:0007669"/>
    <property type="project" value="TreeGrafter"/>
</dbReference>
<evidence type="ECO:0000313" key="3">
    <source>
        <dbReference type="Proteomes" id="UP000769157"/>
    </source>
</evidence>
<feature type="domain" description="CBM21" evidence="1">
    <location>
        <begin position="213"/>
        <end position="332"/>
    </location>
</feature>
<dbReference type="Pfam" id="PF03370">
    <property type="entry name" value="CBM_21"/>
    <property type="match status" value="1"/>
</dbReference>
<dbReference type="GO" id="GO:0005979">
    <property type="term" value="P:regulation of glycogen biosynthetic process"/>
    <property type="evidence" value="ECO:0007669"/>
    <property type="project" value="TreeGrafter"/>
</dbReference>
<dbReference type="InterPro" id="IPR050782">
    <property type="entry name" value="PP1_regulatory_subunit_3"/>
</dbReference>
<dbReference type="EMBL" id="JAEUBE010000183">
    <property type="protein sequence ID" value="KAH3667409.1"/>
    <property type="molecule type" value="Genomic_DNA"/>
</dbReference>
<dbReference type="PANTHER" id="PTHR12307">
    <property type="entry name" value="PROTEIN PHOSPHATASE 1 REGULATORY SUBUNIT"/>
    <property type="match status" value="1"/>
</dbReference>
<dbReference type="InterPro" id="IPR038175">
    <property type="entry name" value="CBM21_dom_sf"/>
</dbReference>
<dbReference type="InterPro" id="IPR005036">
    <property type="entry name" value="CBM21_dom"/>
</dbReference>
<evidence type="ECO:0000259" key="1">
    <source>
        <dbReference type="PROSITE" id="PS51159"/>
    </source>
</evidence>
<dbReference type="OrthoDB" id="1881at2759"/>
<dbReference type="PROSITE" id="PS51159">
    <property type="entry name" value="CBM21"/>
    <property type="match status" value="1"/>
</dbReference>
<evidence type="ECO:0000313" key="2">
    <source>
        <dbReference type="EMBL" id="KAH3667409.1"/>
    </source>
</evidence>
<accession>A0A9P8P9Y3</accession>
<proteinExistence type="predicted"/>
<name>A0A9P8P9Y3_9ASCO</name>
<dbReference type="Proteomes" id="UP000769157">
    <property type="component" value="Unassembled WGS sequence"/>
</dbReference>
<protein>
    <recommendedName>
        <fullName evidence="1">CBM21 domain-containing protein</fullName>
    </recommendedName>
</protein>
<reference evidence="2" key="1">
    <citation type="journal article" date="2021" name="Open Biol.">
        <title>Shared evolutionary footprints suggest mitochondrial oxidative damage underlies multiple complex I losses in fungi.</title>
        <authorList>
            <person name="Schikora-Tamarit M.A."/>
            <person name="Marcet-Houben M."/>
            <person name="Nosek J."/>
            <person name="Gabaldon T."/>
        </authorList>
    </citation>
    <scope>NUCLEOTIDE SEQUENCE</scope>
    <source>
        <strain evidence="2">CBS6075</strain>
    </source>
</reference>
<dbReference type="Gene3D" id="2.60.40.2440">
    <property type="entry name" value="Carbohydrate binding type-21 domain"/>
    <property type="match status" value="1"/>
</dbReference>
<comment type="caution">
    <text evidence="2">The sequence shown here is derived from an EMBL/GenBank/DDBJ whole genome shotgun (WGS) entry which is preliminary data.</text>
</comment>
<dbReference type="PANTHER" id="PTHR12307:SF36">
    <property type="entry name" value="GLYCOGEN-BINDING SUBUNIT 76A"/>
    <property type="match status" value="1"/>
</dbReference>
<dbReference type="RefSeq" id="XP_046062221.1">
    <property type="nucleotide sequence ID" value="XM_046203996.1"/>
</dbReference>
<gene>
    <name evidence="2" type="ORF">OGAPHI_003058</name>
</gene>